<dbReference type="PANTHER" id="PTHR43642">
    <property type="entry name" value="HYBRID SIGNAL TRANSDUCTION HISTIDINE KINASE G"/>
    <property type="match status" value="1"/>
</dbReference>
<evidence type="ECO:0000313" key="3">
    <source>
        <dbReference type="Proteomes" id="UP001530315"/>
    </source>
</evidence>
<feature type="coiled-coil region" evidence="1">
    <location>
        <begin position="20"/>
        <end position="47"/>
    </location>
</feature>
<dbReference type="InterPro" id="IPR053159">
    <property type="entry name" value="Hybrid_Histidine_Kinase"/>
</dbReference>
<name>A0ABD3N7K2_9STRA</name>
<protein>
    <submittedName>
        <fullName evidence="2">Uncharacterized protein</fullName>
    </submittedName>
</protein>
<keyword evidence="3" id="KW-1185">Reference proteome</keyword>
<dbReference type="AlphaFoldDB" id="A0ABD3N7K2"/>
<reference evidence="2 3" key="1">
    <citation type="submission" date="2024-10" db="EMBL/GenBank/DDBJ databases">
        <title>Updated reference genomes for cyclostephanoid diatoms.</title>
        <authorList>
            <person name="Roberts W.R."/>
            <person name="Alverson A.J."/>
        </authorList>
    </citation>
    <scope>NUCLEOTIDE SEQUENCE [LARGE SCALE GENOMIC DNA]</scope>
    <source>
        <strain evidence="2 3">AJA276-08</strain>
    </source>
</reference>
<sequence>MSLYSTTKGKAVDDIVFSIIDQIKHGIDNLEDENLELRLDIAKLNELAGMKAATCSDHVTSRSYLTFALSLLPTDHWKSHYDLSLRFSLRLAKSCYSCGDLEKAQCILAETLGQCHSLEDKLPGNALLAIILLDRKRFIDAYTLCHEVLSQLGEEIPDSLQINKRTEMAEATSIMLKSISDSDLLDMKEMDERLSCHGFLRHHSTSCILQKTRDAPFLCLQDGTAHNGKGSL</sequence>
<gene>
    <name evidence="2" type="ORF">ACHAW5_003217</name>
</gene>
<dbReference type="PANTHER" id="PTHR43642:SF1">
    <property type="entry name" value="HYBRID SIGNAL TRANSDUCTION HISTIDINE KINASE G"/>
    <property type="match status" value="1"/>
</dbReference>
<accession>A0ABD3N7K2</accession>
<dbReference type="Proteomes" id="UP001530315">
    <property type="component" value="Unassembled WGS sequence"/>
</dbReference>
<dbReference type="EMBL" id="JALLAZ020001594">
    <property type="protein sequence ID" value="KAL3771872.1"/>
    <property type="molecule type" value="Genomic_DNA"/>
</dbReference>
<proteinExistence type="predicted"/>
<evidence type="ECO:0000313" key="2">
    <source>
        <dbReference type="EMBL" id="KAL3771872.1"/>
    </source>
</evidence>
<keyword evidence="1" id="KW-0175">Coiled coil</keyword>
<evidence type="ECO:0000256" key="1">
    <source>
        <dbReference type="SAM" id="Coils"/>
    </source>
</evidence>
<comment type="caution">
    <text evidence="2">The sequence shown here is derived from an EMBL/GenBank/DDBJ whole genome shotgun (WGS) entry which is preliminary data.</text>
</comment>
<organism evidence="2 3">
    <name type="scientific">Stephanodiscus triporus</name>
    <dbReference type="NCBI Taxonomy" id="2934178"/>
    <lineage>
        <taxon>Eukaryota</taxon>
        <taxon>Sar</taxon>
        <taxon>Stramenopiles</taxon>
        <taxon>Ochrophyta</taxon>
        <taxon>Bacillariophyta</taxon>
        <taxon>Coscinodiscophyceae</taxon>
        <taxon>Thalassiosirophycidae</taxon>
        <taxon>Stephanodiscales</taxon>
        <taxon>Stephanodiscaceae</taxon>
        <taxon>Stephanodiscus</taxon>
    </lineage>
</organism>